<comment type="caution">
    <text evidence="4">The sequence shown here is derived from an EMBL/GenBank/DDBJ whole genome shotgun (WGS) entry which is preliminary data.</text>
</comment>
<keyword evidence="2" id="KW-0560">Oxidoreductase</keyword>
<dbReference type="InterPro" id="IPR047122">
    <property type="entry name" value="Trans-enoyl_RdTase-like"/>
</dbReference>
<dbReference type="Gene3D" id="3.40.50.720">
    <property type="entry name" value="NAD(P)-binding Rossmann-like Domain"/>
    <property type="match status" value="1"/>
</dbReference>
<dbReference type="PANTHER" id="PTHR45348">
    <property type="entry name" value="HYPOTHETICAL OXIDOREDUCTASE (EUROFUNG)"/>
    <property type="match status" value="1"/>
</dbReference>
<sequence length="344" mass="36549">MTAANKAVWVPSKGAEPIVQEAEVPKPGQGEVVIENKAFPLHPGDWKVLKGIIPIDLNYPTVIGNYAAGIIHSVGAAVTRFKPGDRVLSVTCFSLMNDHRYGAYQRFVLSNEGMTSHIPDSLPFPEAASVAQIYASMSAMVLHVGLDTPSASPNPGNKDKKILIWGGGSSFGFFAVQIAVQAGYTVHTTASSTSESTLLSIGASAVHPYKSPTLLSDLLAHGPYHAIFAASDDAPSQLLIAQLLASQGGGSFISTMGPRPQPNGVSWPKNVTVEFVQYMDDYLKPENEEFKEWVFGEYIEQGLREGMVKLGEVEVVGGLGSVKGALERLEGGGVRGVKLVVGVD</sequence>
<dbReference type="CDD" id="cd08249">
    <property type="entry name" value="enoyl_reductase_like"/>
    <property type="match status" value="1"/>
</dbReference>
<keyword evidence="5" id="KW-1185">Reference proteome</keyword>
<organism evidence="4 5">
    <name type="scientific">Cadophora malorum</name>
    <dbReference type="NCBI Taxonomy" id="108018"/>
    <lineage>
        <taxon>Eukaryota</taxon>
        <taxon>Fungi</taxon>
        <taxon>Dikarya</taxon>
        <taxon>Ascomycota</taxon>
        <taxon>Pezizomycotina</taxon>
        <taxon>Leotiomycetes</taxon>
        <taxon>Helotiales</taxon>
        <taxon>Ploettnerulaceae</taxon>
        <taxon>Cadophora</taxon>
    </lineage>
</organism>
<dbReference type="AlphaFoldDB" id="A0A8H7W0W1"/>
<evidence type="ECO:0000256" key="1">
    <source>
        <dbReference type="ARBA" id="ARBA00008072"/>
    </source>
</evidence>
<dbReference type="SMART" id="SM00829">
    <property type="entry name" value="PKS_ER"/>
    <property type="match status" value="1"/>
</dbReference>
<accession>A0A8H7W0W1</accession>
<dbReference type="SUPFAM" id="SSF51735">
    <property type="entry name" value="NAD(P)-binding Rossmann-fold domains"/>
    <property type="match status" value="1"/>
</dbReference>
<evidence type="ECO:0000313" key="5">
    <source>
        <dbReference type="Proteomes" id="UP000664132"/>
    </source>
</evidence>
<reference evidence="4" key="1">
    <citation type="submission" date="2021-02" db="EMBL/GenBank/DDBJ databases">
        <title>Genome sequence Cadophora malorum strain M34.</title>
        <authorList>
            <person name="Stefanovic E."/>
            <person name="Vu D."/>
            <person name="Scully C."/>
            <person name="Dijksterhuis J."/>
            <person name="Roader J."/>
            <person name="Houbraken J."/>
        </authorList>
    </citation>
    <scope>NUCLEOTIDE SEQUENCE</scope>
    <source>
        <strain evidence="4">M34</strain>
    </source>
</reference>
<dbReference type="InterPro" id="IPR011032">
    <property type="entry name" value="GroES-like_sf"/>
</dbReference>
<name>A0A8H7W0W1_9HELO</name>
<dbReference type="InterPro" id="IPR020843">
    <property type="entry name" value="ER"/>
</dbReference>
<dbReference type="OrthoDB" id="3509362at2759"/>
<gene>
    <name evidence="4" type="ORF">IFR04_013082</name>
</gene>
<dbReference type="Gene3D" id="3.90.180.10">
    <property type="entry name" value="Medium-chain alcohol dehydrogenases, catalytic domain"/>
    <property type="match status" value="1"/>
</dbReference>
<evidence type="ECO:0000313" key="4">
    <source>
        <dbReference type="EMBL" id="KAG4413771.1"/>
    </source>
</evidence>
<dbReference type="GO" id="GO:0016651">
    <property type="term" value="F:oxidoreductase activity, acting on NAD(P)H"/>
    <property type="evidence" value="ECO:0007669"/>
    <property type="project" value="InterPro"/>
</dbReference>
<dbReference type="EMBL" id="JAFJYH010000296">
    <property type="protein sequence ID" value="KAG4413771.1"/>
    <property type="molecule type" value="Genomic_DNA"/>
</dbReference>
<comment type="similarity">
    <text evidence="1">Belongs to the zinc-containing alcohol dehydrogenase family.</text>
</comment>
<protein>
    <recommendedName>
        <fullName evidence="3">Enoyl reductase (ER) domain-containing protein</fullName>
    </recommendedName>
</protein>
<evidence type="ECO:0000256" key="2">
    <source>
        <dbReference type="ARBA" id="ARBA00023002"/>
    </source>
</evidence>
<evidence type="ECO:0000259" key="3">
    <source>
        <dbReference type="SMART" id="SM00829"/>
    </source>
</evidence>
<feature type="domain" description="Enoyl reductase (ER)" evidence="3">
    <location>
        <begin position="14"/>
        <end position="341"/>
    </location>
</feature>
<dbReference type="InterPro" id="IPR036291">
    <property type="entry name" value="NAD(P)-bd_dom_sf"/>
</dbReference>
<dbReference type="InterPro" id="IPR013154">
    <property type="entry name" value="ADH-like_N"/>
</dbReference>
<dbReference type="SUPFAM" id="SSF50129">
    <property type="entry name" value="GroES-like"/>
    <property type="match status" value="1"/>
</dbReference>
<dbReference type="Proteomes" id="UP000664132">
    <property type="component" value="Unassembled WGS sequence"/>
</dbReference>
<dbReference type="PANTHER" id="PTHR45348:SF2">
    <property type="entry name" value="ZINC-TYPE ALCOHOL DEHYDROGENASE-LIKE PROTEIN C2E1P3.01"/>
    <property type="match status" value="1"/>
</dbReference>
<dbReference type="Pfam" id="PF08240">
    <property type="entry name" value="ADH_N"/>
    <property type="match status" value="1"/>
</dbReference>
<proteinExistence type="inferred from homology"/>